<dbReference type="RefSeq" id="WP_166233443.1">
    <property type="nucleotide sequence ID" value="NZ_CP049865.1"/>
</dbReference>
<evidence type="ECO:0000313" key="3">
    <source>
        <dbReference type="EMBL" id="QIK72369.1"/>
    </source>
</evidence>
<dbReference type="PRINTS" id="PR00412">
    <property type="entry name" value="EPOXHYDRLASE"/>
</dbReference>
<dbReference type="GO" id="GO:0016787">
    <property type="term" value="F:hydrolase activity"/>
    <property type="evidence" value="ECO:0007669"/>
    <property type="project" value="UniProtKB-KW"/>
</dbReference>
<dbReference type="PRINTS" id="PR00111">
    <property type="entry name" value="ABHYDROLASE"/>
</dbReference>
<organism evidence="3 4">
    <name type="scientific">Propioniciclava coleopterorum</name>
    <dbReference type="NCBI Taxonomy" id="2714937"/>
    <lineage>
        <taxon>Bacteria</taxon>
        <taxon>Bacillati</taxon>
        <taxon>Actinomycetota</taxon>
        <taxon>Actinomycetes</taxon>
        <taxon>Propionibacteriales</taxon>
        <taxon>Propionibacteriaceae</taxon>
        <taxon>Propioniciclava</taxon>
    </lineage>
</organism>
<dbReference type="Pfam" id="PF00561">
    <property type="entry name" value="Abhydrolase_1"/>
    <property type="match status" value="1"/>
</dbReference>
<dbReference type="InterPro" id="IPR029058">
    <property type="entry name" value="AB_hydrolase_fold"/>
</dbReference>
<dbReference type="KEGG" id="prv:G7070_08920"/>
<gene>
    <name evidence="3" type="ORF">G7070_08920</name>
</gene>
<accession>A0A6G7Y6M9</accession>
<dbReference type="SUPFAM" id="SSF53474">
    <property type="entry name" value="alpha/beta-Hydrolases"/>
    <property type="match status" value="1"/>
</dbReference>
<dbReference type="AlphaFoldDB" id="A0A6G7Y6M9"/>
<dbReference type="GO" id="GO:0016020">
    <property type="term" value="C:membrane"/>
    <property type="evidence" value="ECO:0007669"/>
    <property type="project" value="TreeGrafter"/>
</dbReference>
<proteinExistence type="predicted"/>
<evidence type="ECO:0000259" key="2">
    <source>
        <dbReference type="Pfam" id="PF00561"/>
    </source>
</evidence>
<dbReference type="PANTHER" id="PTHR43798">
    <property type="entry name" value="MONOACYLGLYCEROL LIPASE"/>
    <property type="match status" value="1"/>
</dbReference>
<dbReference type="InterPro" id="IPR000073">
    <property type="entry name" value="AB_hydrolase_1"/>
</dbReference>
<keyword evidence="4" id="KW-1185">Reference proteome</keyword>
<sequence length="299" mass="31676">MTRLIPLGAEERMVQLAEGPVRVLTGGNADDATIPVVLIHGGGTDNAGISWFHSFAALGGDRGVIAVDLPGFGGTKEVLPVGGPGPMADFVVRVADAMGVSKAAMIGVSMGGDVALNVALRHPERTAALVLIAPGGLAERVGGRATHFLSWLGAQLPDWLLLPLARVANRFSRSVLKAIVEDLATLPPEVVDEFVREARGPRAGIGYGRYNQETIGRTRLLNDLTPRLHEIGVPTLLFHGESDRMVDPADSRRAAELIPDARLVLVPRIGHWVQLEAPDLFAEETRRFLAAVEGAPGAS</sequence>
<reference evidence="3 4" key="1">
    <citation type="submission" date="2020-03" db="EMBL/GenBank/DDBJ databases">
        <title>Propioniciclava sp. nov., isolated from Hydrophilus acuminatus.</title>
        <authorList>
            <person name="Hyun D.-W."/>
            <person name="Bae J.-W."/>
        </authorList>
    </citation>
    <scope>NUCLEOTIDE SEQUENCE [LARGE SCALE GENOMIC DNA]</scope>
    <source>
        <strain evidence="3 4">HDW11</strain>
    </source>
</reference>
<dbReference type="InterPro" id="IPR000639">
    <property type="entry name" value="Epox_hydrolase-like"/>
</dbReference>
<dbReference type="Proteomes" id="UP000501058">
    <property type="component" value="Chromosome"/>
</dbReference>
<dbReference type="PANTHER" id="PTHR43798:SF31">
    <property type="entry name" value="AB HYDROLASE SUPERFAMILY PROTEIN YCLE"/>
    <property type="match status" value="1"/>
</dbReference>
<evidence type="ECO:0000313" key="4">
    <source>
        <dbReference type="Proteomes" id="UP000501058"/>
    </source>
</evidence>
<evidence type="ECO:0000256" key="1">
    <source>
        <dbReference type="ARBA" id="ARBA00022801"/>
    </source>
</evidence>
<dbReference type="Gene3D" id="3.40.50.1820">
    <property type="entry name" value="alpha/beta hydrolase"/>
    <property type="match status" value="1"/>
</dbReference>
<name>A0A6G7Y6M9_9ACTN</name>
<feature type="domain" description="AB hydrolase-1" evidence="2">
    <location>
        <begin position="35"/>
        <end position="278"/>
    </location>
</feature>
<protein>
    <submittedName>
        <fullName evidence="3">Alpha/beta fold hydrolase</fullName>
    </submittedName>
</protein>
<dbReference type="EMBL" id="CP049865">
    <property type="protein sequence ID" value="QIK72369.1"/>
    <property type="molecule type" value="Genomic_DNA"/>
</dbReference>
<keyword evidence="1 3" id="KW-0378">Hydrolase</keyword>
<dbReference type="InterPro" id="IPR050266">
    <property type="entry name" value="AB_hydrolase_sf"/>
</dbReference>